<name>A0AAV4DRY7_9GAST</name>
<keyword evidence="18" id="KW-1185">Reference proteome</keyword>
<dbReference type="EC" id="2.3.2.27" evidence="12"/>
<dbReference type="Pfam" id="PF02762">
    <property type="entry name" value="Cbl_N3"/>
    <property type="match status" value="1"/>
</dbReference>
<dbReference type="GO" id="GO:0030971">
    <property type="term" value="F:receptor tyrosine kinase binding"/>
    <property type="evidence" value="ECO:0007669"/>
    <property type="project" value="TreeGrafter"/>
</dbReference>
<comment type="function">
    <text evidence="12">E3 ubiquitin-protein ligase which accepts ubiquitin from specific E2 ubiquitin-conjugating enzymes, and transfers it to substrates, generally promoting their degradation by the proteasome.</text>
</comment>
<dbReference type="SMART" id="SM00165">
    <property type="entry name" value="UBA"/>
    <property type="match status" value="1"/>
</dbReference>
<feature type="compositionally biased region" description="Polar residues" evidence="13">
    <location>
        <begin position="508"/>
        <end position="518"/>
    </location>
</feature>
<dbReference type="FunFam" id="1.10.238.10:FF:000022">
    <property type="entry name" value="E3 ubiquitin-protein ligase CBL"/>
    <property type="match status" value="1"/>
</dbReference>
<dbReference type="InterPro" id="IPR015940">
    <property type="entry name" value="UBA"/>
</dbReference>
<dbReference type="CDD" id="cd16708">
    <property type="entry name" value="RING-HC_Cbl"/>
    <property type="match status" value="1"/>
</dbReference>
<evidence type="ECO:0000256" key="5">
    <source>
        <dbReference type="ARBA" id="ARBA00022679"/>
    </source>
</evidence>
<feature type="compositionally biased region" description="Low complexity" evidence="13">
    <location>
        <begin position="526"/>
        <end position="557"/>
    </location>
</feature>
<dbReference type="Pfam" id="PF00627">
    <property type="entry name" value="UBA"/>
    <property type="match status" value="1"/>
</dbReference>
<dbReference type="CDD" id="cd14318">
    <property type="entry name" value="UBA_Cbl_like"/>
    <property type="match status" value="1"/>
</dbReference>
<dbReference type="GO" id="GO:0008270">
    <property type="term" value="F:zinc ion binding"/>
    <property type="evidence" value="ECO:0007669"/>
    <property type="project" value="UniProtKB-KW"/>
</dbReference>
<dbReference type="SUPFAM" id="SSF46934">
    <property type="entry name" value="UBA-like"/>
    <property type="match status" value="1"/>
</dbReference>
<dbReference type="InterPro" id="IPR036860">
    <property type="entry name" value="SH2_dom_sf"/>
</dbReference>
<dbReference type="InterPro" id="IPR014742">
    <property type="entry name" value="Adaptor_Cbl_SH2-like"/>
</dbReference>
<keyword evidence="10 12" id="KW-0106">Calcium</keyword>
<evidence type="ECO:0000259" key="14">
    <source>
        <dbReference type="PROSITE" id="PS50030"/>
    </source>
</evidence>
<dbReference type="Pfam" id="PF13920">
    <property type="entry name" value="zf-C3HC4_3"/>
    <property type="match status" value="1"/>
</dbReference>
<dbReference type="GO" id="GO:0045121">
    <property type="term" value="C:membrane raft"/>
    <property type="evidence" value="ECO:0007669"/>
    <property type="project" value="TreeGrafter"/>
</dbReference>
<evidence type="ECO:0000259" key="16">
    <source>
        <dbReference type="PROSITE" id="PS51506"/>
    </source>
</evidence>
<protein>
    <recommendedName>
        <fullName evidence="12">E3 ubiquitin-protein ligase CBL</fullName>
        <ecNumber evidence="12">2.3.2.27</ecNumber>
    </recommendedName>
</protein>
<keyword evidence="8 12" id="KW-0833">Ubl conjugation pathway</keyword>
<feature type="domain" description="UBA" evidence="14">
    <location>
        <begin position="716"/>
        <end position="756"/>
    </location>
</feature>
<dbReference type="Gene3D" id="1.10.8.10">
    <property type="entry name" value="DNA helicase RuvA subunit, C-terminal domain"/>
    <property type="match status" value="1"/>
</dbReference>
<feature type="compositionally biased region" description="Gly residues" evidence="13">
    <location>
        <begin position="696"/>
        <end position="710"/>
    </location>
</feature>
<accession>A0AAV4DRY7</accession>
<feature type="region of interest" description="Disordered" evidence="13">
    <location>
        <begin position="443"/>
        <end position="721"/>
    </location>
</feature>
<dbReference type="GO" id="GO:0005737">
    <property type="term" value="C:cytoplasm"/>
    <property type="evidence" value="ECO:0007669"/>
    <property type="project" value="UniProtKB-SubCell"/>
</dbReference>
<keyword evidence="9 12" id="KW-0862">Zinc</keyword>
<dbReference type="GO" id="GO:0017124">
    <property type="term" value="F:SH3 domain binding"/>
    <property type="evidence" value="ECO:0007669"/>
    <property type="project" value="TreeGrafter"/>
</dbReference>
<dbReference type="Gene3D" id="1.10.238.10">
    <property type="entry name" value="EF-hand"/>
    <property type="match status" value="1"/>
</dbReference>
<dbReference type="Gene3D" id="3.30.40.10">
    <property type="entry name" value="Zinc/RING finger domain, C3HC4 (zinc finger)"/>
    <property type="match status" value="1"/>
</dbReference>
<evidence type="ECO:0000313" key="18">
    <source>
        <dbReference type="Proteomes" id="UP000735302"/>
    </source>
</evidence>
<dbReference type="PANTHER" id="PTHR23007">
    <property type="entry name" value="CBL"/>
    <property type="match status" value="1"/>
</dbReference>
<keyword evidence="5 12" id="KW-0808">Transferase</keyword>
<dbReference type="SUPFAM" id="SSF47473">
    <property type="entry name" value="EF-hand"/>
    <property type="match status" value="1"/>
</dbReference>
<dbReference type="InterPro" id="IPR003153">
    <property type="entry name" value="Adaptor_Cbl_N_hlx"/>
</dbReference>
<evidence type="ECO:0000256" key="7">
    <source>
        <dbReference type="ARBA" id="ARBA00022771"/>
    </source>
</evidence>
<dbReference type="SUPFAM" id="SSF47668">
    <property type="entry name" value="N-terminal domain of cbl (N-cbl)"/>
    <property type="match status" value="1"/>
</dbReference>
<evidence type="ECO:0000256" key="8">
    <source>
        <dbReference type="ARBA" id="ARBA00022786"/>
    </source>
</evidence>
<comment type="domain">
    <text evidence="12">The N-terminus is composed of the phosphotyrosine binding (PTB) domain, a short linker region and the RING-type zinc finger. The PTB domain, which is also called TKB (tyrosine kinase binding) domain, is composed of three different subdomains: a four-helix bundle (4H), a calcium-binding EF hand and a divergent SH2 domain.</text>
</comment>
<gene>
    <name evidence="17" type="ORF">PoB_007350900</name>
</gene>
<dbReference type="GO" id="GO:0007166">
    <property type="term" value="P:cell surface receptor signaling pathway"/>
    <property type="evidence" value="ECO:0007669"/>
    <property type="project" value="InterPro"/>
</dbReference>
<dbReference type="SUPFAM" id="SSF55550">
    <property type="entry name" value="SH2 domain"/>
    <property type="match status" value="1"/>
</dbReference>
<dbReference type="EMBL" id="BLXT01008249">
    <property type="protein sequence ID" value="GFO47004.1"/>
    <property type="molecule type" value="Genomic_DNA"/>
</dbReference>
<dbReference type="GO" id="GO:0061630">
    <property type="term" value="F:ubiquitin protein ligase activity"/>
    <property type="evidence" value="ECO:0007669"/>
    <property type="project" value="UniProtKB-EC"/>
</dbReference>
<keyword evidence="7 11" id="KW-0863">Zinc-finger</keyword>
<evidence type="ECO:0000256" key="1">
    <source>
        <dbReference type="ARBA" id="ARBA00000900"/>
    </source>
</evidence>
<dbReference type="SUPFAM" id="SSF57850">
    <property type="entry name" value="RING/U-box"/>
    <property type="match status" value="1"/>
</dbReference>
<dbReference type="FunFam" id="3.30.40.10:FF:000015">
    <property type="entry name" value="E3 ubiquitin-protein ligase CBL"/>
    <property type="match status" value="1"/>
</dbReference>
<dbReference type="InterPro" id="IPR024162">
    <property type="entry name" value="Adaptor_Cbl"/>
</dbReference>
<dbReference type="FunFam" id="1.20.930.20:FF:000001">
    <property type="entry name" value="E3 ubiquitin-protein ligase CBL"/>
    <property type="match status" value="1"/>
</dbReference>
<feature type="compositionally biased region" description="Pro residues" evidence="13">
    <location>
        <begin position="576"/>
        <end position="591"/>
    </location>
</feature>
<evidence type="ECO:0000256" key="11">
    <source>
        <dbReference type="PROSITE-ProRule" id="PRU00175"/>
    </source>
</evidence>
<evidence type="ECO:0000256" key="10">
    <source>
        <dbReference type="ARBA" id="ARBA00022837"/>
    </source>
</evidence>
<dbReference type="InterPro" id="IPR011992">
    <property type="entry name" value="EF-hand-dom_pair"/>
</dbReference>
<dbReference type="InterPro" id="IPR009060">
    <property type="entry name" value="UBA-like_sf"/>
</dbReference>
<evidence type="ECO:0000256" key="9">
    <source>
        <dbReference type="ARBA" id="ARBA00022833"/>
    </source>
</evidence>
<dbReference type="AlphaFoldDB" id="A0AAV4DRY7"/>
<dbReference type="GO" id="GO:0005886">
    <property type="term" value="C:plasma membrane"/>
    <property type="evidence" value="ECO:0007669"/>
    <property type="project" value="TreeGrafter"/>
</dbReference>
<dbReference type="PROSITE" id="PS50089">
    <property type="entry name" value="ZF_RING_2"/>
    <property type="match status" value="1"/>
</dbReference>
<keyword evidence="4" id="KW-0963">Cytoplasm</keyword>
<evidence type="ECO:0000256" key="4">
    <source>
        <dbReference type="ARBA" id="ARBA00022490"/>
    </source>
</evidence>
<dbReference type="InterPro" id="IPR014741">
    <property type="entry name" value="Adaptor_Cbl_EF_hand-like"/>
</dbReference>
<dbReference type="Gene3D" id="3.30.505.10">
    <property type="entry name" value="SH2 domain"/>
    <property type="match status" value="1"/>
</dbReference>
<dbReference type="InterPro" id="IPR001841">
    <property type="entry name" value="Znf_RING"/>
</dbReference>
<dbReference type="CDD" id="cd09920">
    <property type="entry name" value="SH2_Cbl-b_TKB"/>
    <property type="match status" value="1"/>
</dbReference>
<keyword evidence="6 12" id="KW-0479">Metal-binding</keyword>
<evidence type="ECO:0000256" key="2">
    <source>
        <dbReference type="ARBA" id="ARBA00004496"/>
    </source>
</evidence>
<feature type="domain" description="Cbl-PTB" evidence="16">
    <location>
        <begin position="38"/>
        <end position="346"/>
    </location>
</feature>
<dbReference type="GO" id="GO:0023051">
    <property type="term" value="P:regulation of signaling"/>
    <property type="evidence" value="ECO:0007669"/>
    <property type="project" value="InterPro"/>
</dbReference>
<dbReference type="PROSITE" id="PS50030">
    <property type="entry name" value="UBA"/>
    <property type="match status" value="1"/>
</dbReference>
<comment type="pathway">
    <text evidence="3 12">Protein modification; protein ubiquitination.</text>
</comment>
<evidence type="ECO:0000313" key="17">
    <source>
        <dbReference type="EMBL" id="GFO47004.1"/>
    </source>
</evidence>
<dbReference type="PROSITE" id="PS00518">
    <property type="entry name" value="ZF_RING_1"/>
    <property type="match status" value="1"/>
</dbReference>
<feature type="compositionally biased region" description="Pro residues" evidence="13">
    <location>
        <begin position="476"/>
        <end position="507"/>
    </location>
</feature>
<dbReference type="PANTHER" id="PTHR23007:SF11">
    <property type="entry name" value="E3 UBIQUITIN-PROTEIN LIGASE CBL"/>
    <property type="match status" value="1"/>
</dbReference>
<dbReference type="Proteomes" id="UP000735302">
    <property type="component" value="Unassembled WGS sequence"/>
</dbReference>
<evidence type="ECO:0000256" key="3">
    <source>
        <dbReference type="ARBA" id="ARBA00004906"/>
    </source>
</evidence>
<sequence>MLRPNGRTRKTVTKMALGNRQAKNLGAMFSKIQGVLVAQKIVVVDKKTIEKSWKMMDKVVKLCQHPRMSLRNSPPFILDILPDTYQQLRTIWSRSNLDERIQSHNECEYFRTFIENLMNKCKNTIKLFRDGKDKMYVENSHYRRNLTKLSLVFSHMLAELNAIYPDGTFAGESFRITKGDAADWWKKSFGDKIIIPWKEFKNTLHETHPIGSPLEAMALKSTIDLTCNDYISVFEFDVFCRLFQPWNNLLRNWNVVAVTHPGYVAFLTYDEVKARLLKYTNKPGSYVFRQSCTRLGQWAIGYVTTDGQILQTIPQNKSLCQALLDGQREGFFLYPDGRSINPDLSFLVANSEEDHIQVTEEQYELYCEMGSTFQQCKICAENDKDIRLEPCGHLLCTPCLTQWQDSDGQSCPFCRCEIKGTEQVVVDPFDDREMLKASAAKATTLEVDEDEPHDASSPFDSPALSKRPGQTNSSDLPPPVPPRTISPLPSPCTSPKPPRRQLPPTPPCDTNTLRSPDQLNPGPRFAAVSSPSVSTATSTVVISSHSPTATSSSTITSNGGGGVSYAELRYDVPVPDYDPPAVPAPPVPQVLPVPSTTLSTSTSNSSTEDTVYDSPLPGVHPARKDEKPPPQLYRLNSDYARPAPPSRAKSFKEDSTSPLVPPPRREGLRENQDVNKENGPHHSSSSSHPHRDRNGEGGGHISGRGSGGSHEGSTSSLNEEEISQLTAMGYSRLQVVEALRVARNNVKMAEDILQTFVKTQNG</sequence>
<evidence type="ECO:0000256" key="12">
    <source>
        <dbReference type="RuleBase" id="RU367001"/>
    </source>
</evidence>
<proteinExistence type="predicted"/>
<dbReference type="Pfam" id="PF02262">
    <property type="entry name" value="Cbl_N"/>
    <property type="match status" value="1"/>
</dbReference>
<organism evidence="17 18">
    <name type="scientific">Plakobranchus ocellatus</name>
    <dbReference type="NCBI Taxonomy" id="259542"/>
    <lineage>
        <taxon>Eukaryota</taxon>
        <taxon>Metazoa</taxon>
        <taxon>Spiralia</taxon>
        <taxon>Lophotrochozoa</taxon>
        <taxon>Mollusca</taxon>
        <taxon>Gastropoda</taxon>
        <taxon>Heterobranchia</taxon>
        <taxon>Euthyneura</taxon>
        <taxon>Panpulmonata</taxon>
        <taxon>Sacoglossa</taxon>
        <taxon>Placobranchoidea</taxon>
        <taxon>Plakobranchidae</taxon>
        <taxon>Plakobranchus</taxon>
    </lineage>
</organism>
<dbReference type="InterPro" id="IPR013083">
    <property type="entry name" value="Znf_RING/FYVE/PHD"/>
</dbReference>
<dbReference type="InterPro" id="IPR017907">
    <property type="entry name" value="Znf_RING_CS"/>
</dbReference>
<comment type="subcellular location">
    <subcellularLocation>
        <location evidence="2">Cytoplasm</location>
    </subcellularLocation>
</comment>
<dbReference type="InterPro" id="IPR024159">
    <property type="entry name" value="Cbl_PTB"/>
</dbReference>
<evidence type="ECO:0000256" key="13">
    <source>
        <dbReference type="SAM" id="MobiDB-lite"/>
    </source>
</evidence>
<dbReference type="SMART" id="SM00184">
    <property type="entry name" value="RING"/>
    <property type="match status" value="1"/>
</dbReference>
<comment type="caution">
    <text evidence="17">The sequence shown here is derived from an EMBL/GenBank/DDBJ whole genome shotgun (WGS) entry which is preliminary data.</text>
</comment>
<dbReference type="InterPro" id="IPR036537">
    <property type="entry name" value="Adaptor_Cbl_N_dom_sf"/>
</dbReference>
<dbReference type="GO" id="GO:0001784">
    <property type="term" value="F:phosphotyrosine residue binding"/>
    <property type="evidence" value="ECO:0007669"/>
    <property type="project" value="UniProtKB-UniRule"/>
</dbReference>
<feature type="domain" description="RING-type" evidence="15">
    <location>
        <begin position="376"/>
        <end position="415"/>
    </location>
</feature>
<dbReference type="Pfam" id="PF02761">
    <property type="entry name" value="Cbl_N2"/>
    <property type="match status" value="1"/>
</dbReference>
<dbReference type="GO" id="GO:0005509">
    <property type="term" value="F:calcium ion binding"/>
    <property type="evidence" value="ECO:0007669"/>
    <property type="project" value="UniProtKB-UniRule"/>
</dbReference>
<dbReference type="Gene3D" id="1.20.930.20">
    <property type="entry name" value="Adaptor protein Cbl, N-terminal domain"/>
    <property type="match status" value="1"/>
</dbReference>
<feature type="compositionally biased region" description="Low complexity" evidence="13">
    <location>
        <begin position="592"/>
        <end position="609"/>
    </location>
</feature>
<comment type="catalytic activity">
    <reaction evidence="1 12">
        <text>S-ubiquitinyl-[E2 ubiquitin-conjugating enzyme]-L-cysteine + [acceptor protein]-L-lysine = [E2 ubiquitin-conjugating enzyme]-L-cysteine + N(6)-ubiquitinyl-[acceptor protein]-L-lysine.</text>
        <dbReference type="EC" id="2.3.2.27"/>
    </reaction>
</comment>
<dbReference type="PROSITE" id="PS51506">
    <property type="entry name" value="CBL_PTB"/>
    <property type="match status" value="1"/>
</dbReference>
<dbReference type="FunFam" id="3.30.505.10:FF:000007">
    <property type="entry name" value="E3 ubiquitin-protein ligase CBL"/>
    <property type="match status" value="1"/>
</dbReference>
<feature type="compositionally biased region" description="Basic and acidic residues" evidence="13">
    <location>
        <begin position="663"/>
        <end position="680"/>
    </location>
</feature>
<evidence type="ECO:0000259" key="15">
    <source>
        <dbReference type="PROSITE" id="PS50089"/>
    </source>
</evidence>
<evidence type="ECO:0000256" key="6">
    <source>
        <dbReference type="ARBA" id="ARBA00022723"/>
    </source>
</evidence>
<reference evidence="17 18" key="1">
    <citation type="journal article" date="2021" name="Elife">
        <title>Chloroplast acquisition without the gene transfer in kleptoplastic sea slugs, Plakobranchus ocellatus.</title>
        <authorList>
            <person name="Maeda T."/>
            <person name="Takahashi S."/>
            <person name="Yoshida T."/>
            <person name="Shimamura S."/>
            <person name="Takaki Y."/>
            <person name="Nagai Y."/>
            <person name="Toyoda A."/>
            <person name="Suzuki Y."/>
            <person name="Arimoto A."/>
            <person name="Ishii H."/>
            <person name="Satoh N."/>
            <person name="Nishiyama T."/>
            <person name="Hasebe M."/>
            <person name="Maruyama T."/>
            <person name="Minagawa J."/>
            <person name="Obokata J."/>
            <person name="Shigenobu S."/>
        </authorList>
    </citation>
    <scope>NUCLEOTIDE SEQUENCE [LARGE SCALE GENOMIC DNA]</scope>
</reference>